<gene>
    <name evidence="2" type="ORF">PJV92_11470</name>
</gene>
<dbReference type="Pfam" id="PF09954">
    <property type="entry name" value="DUF2188"/>
    <property type="match status" value="1"/>
</dbReference>
<evidence type="ECO:0000313" key="2">
    <source>
        <dbReference type="EMBL" id="MDN5133338.1"/>
    </source>
</evidence>
<dbReference type="Proteomes" id="UP001171508">
    <property type="component" value="Unassembled WGS sequence"/>
</dbReference>
<reference evidence="2" key="2">
    <citation type="submission" date="2023-01" db="EMBL/GenBank/DDBJ databases">
        <authorList>
            <person name="Uljanovas D."/>
        </authorList>
    </citation>
    <scope>NUCLEOTIDE SEQUENCE</scope>
    <source>
        <strain evidence="2">H19</strain>
    </source>
</reference>
<reference evidence="2" key="1">
    <citation type="journal article" date="2023" name="Microorganisms">
        <title>Genomic Characterization of Arcobacter butzleri Strains Isolated from Various Sources in Lithuania.</title>
        <authorList>
            <person name="Uljanovas D."/>
            <person name="Golz G."/>
            <person name="Fleischmann S."/>
            <person name="Kudirkiene E."/>
            <person name="Kasetiene N."/>
            <person name="Grineviciene A."/>
            <person name="Tamuleviciene E."/>
            <person name="Aksomaitiene J."/>
            <person name="Alter T."/>
            <person name="Malakauskas M."/>
        </authorList>
    </citation>
    <scope>NUCLEOTIDE SEQUENCE</scope>
    <source>
        <strain evidence="2">H19</strain>
    </source>
</reference>
<feature type="region of interest" description="Disordered" evidence="1">
    <location>
        <begin position="52"/>
        <end position="72"/>
    </location>
</feature>
<name>A0AAP4UZH3_9BACT</name>
<dbReference type="RefSeq" id="WP_175531536.1">
    <property type="nucleotide sequence ID" value="NZ_JABWGL010000038.1"/>
</dbReference>
<dbReference type="EMBL" id="JAQJJM010000041">
    <property type="protein sequence ID" value="MDN5133338.1"/>
    <property type="molecule type" value="Genomic_DNA"/>
</dbReference>
<dbReference type="AlphaFoldDB" id="A0AAP4UZH3"/>
<accession>A0AAP4UZH3</accession>
<evidence type="ECO:0000256" key="1">
    <source>
        <dbReference type="SAM" id="MobiDB-lite"/>
    </source>
</evidence>
<protein>
    <submittedName>
        <fullName evidence="2">DUF2188 domain-containing protein</fullName>
    </submittedName>
</protein>
<sequence length="72" mass="7937">MNRVSVSKHENGWQTKVAGNNRASKVCSTQAECREYGIGLAKKLSAEFTLHGENGQIREKNSYGNDPKNIKG</sequence>
<organism evidence="2 3">
    <name type="scientific">Aliarcobacter butzleri</name>
    <dbReference type="NCBI Taxonomy" id="28197"/>
    <lineage>
        <taxon>Bacteria</taxon>
        <taxon>Pseudomonadati</taxon>
        <taxon>Campylobacterota</taxon>
        <taxon>Epsilonproteobacteria</taxon>
        <taxon>Campylobacterales</taxon>
        <taxon>Arcobacteraceae</taxon>
        <taxon>Aliarcobacter</taxon>
    </lineage>
</organism>
<evidence type="ECO:0000313" key="3">
    <source>
        <dbReference type="Proteomes" id="UP001171508"/>
    </source>
</evidence>
<proteinExistence type="predicted"/>
<comment type="caution">
    <text evidence="2">The sequence shown here is derived from an EMBL/GenBank/DDBJ whole genome shotgun (WGS) entry which is preliminary data.</text>
</comment>
<dbReference type="InterPro" id="IPR018691">
    <property type="entry name" value="DUF2188"/>
</dbReference>